<keyword evidence="1" id="KW-0732">Signal</keyword>
<proteinExistence type="predicted"/>
<feature type="chain" id="PRO_5019265812" description="FecR protein domain-containing protein" evidence="1">
    <location>
        <begin position="26"/>
        <end position="329"/>
    </location>
</feature>
<dbReference type="Gene3D" id="2.60.120.1440">
    <property type="match status" value="1"/>
</dbReference>
<feature type="signal peptide" evidence="1">
    <location>
        <begin position="1"/>
        <end position="25"/>
    </location>
</feature>
<reference evidence="3 4" key="1">
    <citation type="submission" date="2018-06" db="EMBL/GenBank/DDBJ databases">
        <title>Combined omics and stable isotope probing to characterize newly discovered Mariana Back-Arc vent microbial communities.</title>
        <authorList>
            <person name="Trembath-Reichert E."/>
            <person name="Huber J.A."/>
        </authorList>
    </citation>
    <scope>NUCLEOTIDE SEQUENCE [LARGE SCALE GENOMIC DNA]</scope>
    <source>
        <strain evidence="3">MAG 24</strain>
    </source>
</reference>
<organism evidence="3 4">
    <name type="scientific">SAR324 cluster bacterium</name>
    <dbReference type="NCBI Taxonomy" id="2024889"/>
    <lineage>
        <taxon>Bacteria</taxon>
        <taxon>Deltaproteobacteria</taxon>
        <taxon>SAR324 cluster</taxon>
    </lineage>
</organism>
<accession>A0A432GIX2</accession>
<dbReference type="PANTHER" id="PTHR38731">
    <property type="entry name" value="LIPL45-RELATED LIPOPROTEIN-RELATED"/>
    <property type="match status" value="1"/>
</dbReference>
<sequence length="329" mass="36961">MRIFFLFKILLFISVLSLTTTLVPAQDSSPAIATLLQIEGGVEVVTDKSPKGRRGRDGMLLFAGNKIRTSGKSKATVEYRDGSRIRLFQNSEFMLDLSEEQNTSRRTFKNQLTLNNGSLRGRFKKGLQRTKISTPTALIRVKGTSVRITENKNKATVSLTEGQVEVSNLSSRAIINPGQWLPEFGRTDDLSKKVVPIPNLLNLKTDEYEFDFRNGKSKQLEFSVQLQNSVSSKIVKRKGLVIFESDYNRIRLPKRFMLDANGYARVLVGIDPPRIDDKKFRGLITIRAFMDNDGFDDVAEGNLVLKIRNSGKIRTLILDPDKGLTETNG</sequence>
<dbReference type="AlphaFoldDB" id="A0A432GIX2"/>
<name>A0A432GIX2_9DELT</name>
<comment type="caution">
    <text evidence="3">The sequence shown here is derived from an EMBL/GenBank/DDBJ whole genome shotgun (WGS) entry which is preliminary data.</text>
</comment>
<dbReference type="InterPro" id="IPR006860">
    <property type="entry name" value="FecR"/>
</dbReference>
<evidence type="ECO:0000313" key="4">
    <source>
        <dbReference type="Proteomes" id="UP000287176"/>
    </source>
</evidence>
<dbReference type="Proteomes" id="UP000287176">
    <property type="component" value="Unassembled WGS sequence"/>
</dbReference>
<feature type="domain" description="FecR protein" evidence="2">
    <location>
        <begin position="66"/>
        <end position="165"/>
    </location>
</feature>
<protein>
    <recommendedName>
        <fullName evidence="2">FecR protein domain-containing protein</fullName>
    </recommendedName>
</protein>
<gene>
    <name evidence="3" type="ORF">DSY94_07265</name>
</gene>
<dbReference type="EMBL" id="QNZI01000184">
    <property type="protein sequence ID" value="RTZ83889.1"/>
    <property type="molecule type" value="Genomic_DNA"/>
</dbReference>
<evidence type="ECO:0000259" key="2">
    <source>
        <dbReference type="Pfam" id="PF04773"/>
    </source>
</evidence>
<dbReference type="Pfam" id="PF04773">
    <property type="entry name" value="FecR"/>
    <property type="match status" value="1"/>
</dbReference>
<evidence type="ECO:0000313" key="3">
    <source>
        <dbReference type="EMBL" id="RTZ83889.1"/>
    </source>
</evidence>
<evidence type="ECO:0000256" key="1">
    <source>
        <dbReference type="SAM" id="SignalP"/>
    </source>
</evidence>